<protein>
    <submittedName>
        <fullName evidence="1">Uncharacterized protein</fullName>
    </submittedName>
</protein>
<keyword evidence="2" id="KW-1185">Reference proteome</keyword>
<dbReference type="Proteomes" id="UP000689195">
    <property type="component" value="Unassembled WGS sequence"/>
</dbReference>
<comment type="caution">
    <text evidence="1">The sequence shown here is derived from an EMBL/GenBank/DDBJ whole genome shotgun (WGS) entry which is preliminary data.</text>
</comment>
<gene>
    <name evidence="1" type="ORF">PPENT_87.1.T3000001</name>
</gene>
<dbReference type="AlphaFoldDB" id="A0A8S1YN16"/>
<accession>A0A8S1YN16</accession>
<organism evidence="1 2">
    <name type="scientific">Paramecium pentaurelia</name>
    <dbReference type="NCBI Taxonomy" id="43138"/>
    <lineage>
        <taxon>Eukaryota</taxon>
        <taxon>Sar</taxon>
        <taxon>Alveolata</taxon>
        <taxon>Ciliophora</taxon>
        <taxon>Intramacronucleata</taxon>
        <taxon>Oligohymenophorea</taxon>
        <taxon>Peniculida</taxon>
        <taxon>Parameciidae</taxon>
        <taxon>Paramecium</taxon>
    </lineage>
</organism>
<reference evidence="1" key="1">
    <citation type="submission" date="2021-01" db="EMBL/GenBank/DDBJ databases">
        <authorList>
            <consortium name="Genoscope - CEA"/>
            <person name="William W."/>
        </authorList>
    </citation>
    <scope>NUCLEOTIDE SEQUENCE</scope>
</reference>
<evidence type="ECO:0000313" key="2">
    <source>
        <dbReference type="Proteomes" id="UP000689195"/>
    </source>
</evidence>
<proteinExistence type="predicted"/>
<evidence type="ECO:0000313" key="1">
    <source>
        <dbReference type="EMBL" id="CAD8215048.1"/>
    </source>
</evidence>
<dbReference type="EMBL" id="CAJJDO010000300">
    <property type="protein sequence ID" value="CAD8215048.1"/>
    <property type="molecule type" value="Genomic_DNA"/>
</dbReference>
<sequence>MSQSKFQKLIKNVNVNHFMANSFYDEIKCLFALQNVLNNFKVQISERKLLLKKQLQTESQEQASG</sequence>
<name>A0A8S1YN16_9CILI</name>